<evidence type="ECO:0000256" key="6">
    <source>
        <dbReference type="ARBA" id="ARBA00022753"/>
    </source>
</evidence>
<keyword evidence="5 11" id="KW-0812">Transmembrane</keyword>
<organism evidence="12 13">
    <name type="scientific">Amphiprion percula</name>
    <name type="common">Orange clownfish</name>
    <name type="synonym">Lutjanus percula</name>
    <dbReference type="NCBI Taxonomy" id="161767"/>
    <lineage>
        <taxon>Eukaryota</taxon>
        <taxon>Metazoa</taxon>
        <taxon>Chordata</taxon>
        <taxon>Craniata</taxon>
        <taxon>Vertebrata</taxon>
        <taxon>Euteleostomi</taxon>
        <taxon>Actinopterygii</taxon>
        <taxon>Neopterygii</taxon>
        <taxon>Teleostei</taxon>
        <taxon>Neoteleostei</taxon>
        <taxon>Acanthomorphata</taxon>
        <taxon>Ovalentaria</taxon>
        <taxon>Pomacentridae</taxon>
        <taxon>Amphiprion</taxon>
    </lineage>
</organism>
<dbReference type="GO" id="GO:0030670">
    <property type="term" value="C:phagocytic vesicle membrane"/>
    <property type="evidence" value="ECO:0007669"/>
    <property type="project" value="TreeGrafter"/>
</dbReference>
<dbReference type="InterPro" id="IPR019178">
    <property type="entry name" value="PtdIns-P2-Ptase"/>
</dbReference>
<dbReference type="Ensembl" id="ENSAPET00000020847.1">
    <property type="protein sequence ID" value="ENSAPEP00000020303.1"/>
    <property type="gene ID" value="ENSAPEG00000014501.1"/>
</dbReference>
<evidence type="ECO:0000313" key="13">
    <source>
        <dbReference type="Proteomes" id="UP000265080"/>
    </source>
</evidence>
<dbReference type="STRING" id="161767.ENSAPEP00000020303"/>
<dbReference type="GO" id="GO:0005765">
    <property type="term" value="C:lysosomal membrane"/>
    <property type="evidence" value="ECO:0007669"/>
    <property type="project" value="UniProtKB-SubCell"/>
</dbReference>
<comment type="catalytic activity">
    <reaction evidence="1 11">
        <text>a 1,2-diacyl-sn-glycero-3-phospho-(1D-myo-inositol-4,5-bisphosphate) + H2O = a 1,2-diacyl-sn-glycero-3-phospho-(1D-myo-inositol-5-phosphate) + phosphate</text>
        <dbReference type="Rhea" id="RHEA:25674"/>
        <dbReference type="ChEBI" id="CHEBI:15377"/>
        <dbReference type="ChEBI" id="CHEBI:43474"/>
        <dbReference type="ChEBI" id="CHEBI:57795"/>
        <dbReference type="ChEBI" id="CHEBI:58456"/>
        <dbReference type="EC" id="3.1.3.78"/>
    </reaction>
</comment>
<keyword evidence="13" id="KW-1185">Reference proteome</keyword>
<feature type="transmembrane region" description="Helical" evidence="11">
    <location>
        <begin position="213"/>
        <end position="236"/>
    </location>
</feature>
<dbReference type="GO" id="GO:0034597">
    <property type="term" value="F:phosphatidylinositol-4,5-bisphosphate 4-phosphatase activity"/>
    <property type="evidence" value="ECO:0007669"/>
    <property type="project" value="UniProtKB-EC"/>
</dbReference>
<comment type="subcellular location">
    <subcellularLocation>
        <location evidence="2 11">Late endosome membrane</location>
        <topology evidence="2 11">Multi-pass membrane protein</topology>
    </subcellularLocation>
    <subcellularLocation>
        <location evidence="3 11">Lysosome membrane</location>
        <topology evidence="3 11">Multi-pass membrane protein</topology>
    </subcellularLocation>
</comment>
<evidence type="ECO:0000256" key="11">
    <source>
        <dbReference type="RuleBase" id="RU365008"/>
    </source>
</evidence>
<evidence type="ECO:0000256" key="1">
    <source>
        <dbReference type="ARBA" id="ARBA00001261"/>
    </source>
</evidence>
<evidence type="ECO:0000256" key="9">
    <source>
        <dbReference type="ARBA" id="ARBA00023136"/>
    </source>
</evidence>
<accession>A0A3P8T8B6</accession>
<proteinExistence type="predicted"/>
<dbReference type="OMA" id="WLRIKIS"/>
<dbReference type="GO" id="GO:0005886">
    <property type="term" value="C:plasma membrane"/>
    <property type="evidence" value="ECO:0007669"/>
    <property type="project" value="TreeGrafter"/>
</dbReference>
<dbReference type="PANTHER" id="PTHR21014:SF2">
    <property type="entry name" value="TYPE 1 PHOSPHATIDYLINOSITOL 4,5-BISPHOSPHATE 4-PHOSPHATASE"/>
    <property type="match status" value="1"/>
</dbReference>
<protein>
    <recommendedName>
        <fullName evidence="4 11">Phosphatidylinositol-4,5-bisphosphate 4-phosphatase</fullName>
        <ecNumber evidence="4 11">3.1.3.78</ecNumber>
    </recommendedName>
</protein>
<keyword evidence="7 11" id="KW-0378">Hydrolase</keyword>
<keyword evidence="8 11" id="KW-1133">Transmembrane helix</keyword>
<reference evidence="12" key="3">
    <citation type="submission" date="2025-09" db="UniProtKB">
        <authorList>
            <consortium name="Ensembl"/>
        </authorList>
    </citation>
    <scope>IDENTIFICATION</scope>
</reference>
<evidence type="ECO:0000256" key="8">
    <source>
        <dbReference type="ARBA" id="ARBA00022989"/>
    </source>
</evidence>
<sequence>MAEEEKTPLLCGVAADGSSSEVNATSAIASAPPLQEEPPPYSVLGADCSWVNCGVCRCQISVNKHSNQHLVKCSSCHEATPVRNPPVGKKYIRCPCNCLLICKATSQRVACPRPSCKRIIELGAGASGSSLVSAQLQPCGSRVSCGHCCQIFLWTDLTNKKQARCPHCRKVSFVGHRYPWRRFIHFFLIGMFFAAITGILASCTWEDAREHGAIYAIWTVLVILCVASFGWSIYWLRIKISEPIQNYT</sequence>
<keyword evidence="6 11" id="KW-0967">Endosome</keyword>
<reference evidence="12" key="2">
    <citation type="submission" date="2025-08" db="UniProtKB">
        <authorList>
            <consortium name="Ensembl"/>
        </authorList>
    </citation>
    <scope>IDENTIFICATION</scope>
</reference>
<dbReference type="Proteomes" id="UP000265080">
    <property type="component" value="Chromosome 8"/>
</dbReference>
<name>A0A3P8T8B6_AMPPE</name>
<dbReference type="GO" id="GO:0046856">
    <property type="term" value="P:phosphatidylinositol dephosphorylation"/>
    <property type="evidence" value="ECO:0007669"/>
    <property type="project" value="InterPro"/>
</dbReference>
<reference evidence="12 13" key="1">
    <citation type="submission" date="2018-03" db="EMBL/GenBank/DDBJ databases">
        <title>Finding Nemo's genes: A chromosome-scale reference assembly of the genome of the orange clownfish Amphiprion percula.</title>
        <authorList>
            <person name="Lehmann R."/>
        </authorList>
    </citation>
    <scope>NUCLEOTIDE SEQUENCE</scope>
</reference>
<evidence type="ECO:0000256" key="4">
    <source>
        <dbReference type="ARBA" id="ARBA00012936"/>
    </source>
</evidence>
<evidence type="ECO:0000256" key="2">
    <source>
        <dbReference type="ARBA" id="ARBA00004107"/>
    </source>
</evidence>
<dbReference type="GeneTree" id="ENSGT00390000003680"/>
<evidence type="ECO:0000256" key="5">
    <source>
        <dbReference type="ARBA" id="ARBA00022692"/>
    </source>
</evidence>
<keyword evidence="10 11" id="KW-0458">Lysosome</keyword>
<evidence type="ECO:0000256" key="7">
    <source>
        <dbReference type="ARBA" id="ARBA00022801"/>
    </source>
</evidence>
<evidence type="ECO:0000313" key="12">
    <source>
        <dbReference type="Ensembl" id="ENSAPEP00000020303.1"/>
    </source>
</evidence>
<evidence type="ECO:0000256" key="10">
    <source>
        <dbReference type="ARBA" id="ARBA00023228"/>
    </source>
</evidence>
<dbReference type="EC" id="3.1.3.78" evidence="4 11"/>
<dbReference type="PANTHER" id="PTHR21014">
    <property type="entry name" value="PHOSPHATIDYLINOSITOL-4,5-BISPHOSPHATE 4-PHOSPHATASE"/>
    <property type="match status" value="1"/>
</dbReference>
<feature type="transmembrane region" description="Helical" evidence="11">
    <location>
        <begin position="183"/>
        <end position="201"/>
    </location>
</feature>
<dbReference type="Pfam" id="PF09788">
    <property type="entry name" value="Tmemb_55A"/>
    <property type="match status" value="1"/>
</dbReference>
<evidence type="ECO:0000256" key="3">
    <source>
        <dbReference type="ARBA" id="ARBA00004155"/>
    </source>
</evidence>
<dbReference type="AlphaFoldDB" id="A0A3P8T8B6"/>
<comment type="function">
    <text evidence="11">Catalyzes the hydrolysis of phosphatidylinositol-4,5-bisphosphate (PtdIns-4,5-P2) to phosphatidylinositol-4-phosphate (PtdIns-4-P).</text>
</comment>
<dbReference type="GO" id="GO:0031902">
    <property type="term" value="C:late endosome membrane"/>
    <property type="evidence" value="ECO:0007669"/>
    <property type="project" value="UniProtKB-SubCell"/>
</dbReference>
<keyword evidence="9 11" id="KW-0472">Membrane</keyword>